<sequence length="189" mass="21256">MFSYYFSAPVLVSQLTSLDFSPDRQSLRAAHGAVYDVRMMSPAGLEAPKILYAFWEIRFNQNGTAEIQLRCLMLAWRDGERLRIERAVTYGESSDEIAIGGCVSYGIRPLLPRRGDHSRDVSHNRPWPREHVPYVVHYAAVTHPIGGVMKAQWPEPIPVGKRSKVIALSFNATNVPVAVRVDGRKLLEP</sequence>
<dbReference type="EMBL" id="FSRM01000001">
    <property type="protein sequence ID" value="SIN94467.1"/>
    <property type="molecule type" value="Genomic_DNA"/>
</dbReference>
<gene>
    <name evidence="1" type="ORF">SAMN05444168_1557</name>
</gene>
<name>A0A1N6FGU8_9BURK</name>
<dbReference type="Proteomes" id="UP000184693">
    <property type="component" value="Unassembled WGS sequence"/>
</dbReference>
<evidence type="ECO:0000313" key="2">
    <source>
        <dbReference type="Proteomes" id="UP000184693"/>
    </source>
</evidence>
<evidence type="ECO:0000313" key="1">
    <source>
        <dbReference type="EMBL" id="SIN94467.1"/>
    </source>
</evidence>
<dbReference type="AlphaFoldDB" id="A0A1N6FGU8"/>
<protein>
    <submittedName>
        <fullName evidence="1">Uncharacterized protein</fullName>
    </submittedName>
</protein>
<dbReference type="RefSeq" id="WP_143787475.1">
    <property type="nucleotide sequence ID" value="NZ_FSRM01000001.1"/>
</dbReference>
<proteinExistence type="predicted"/>
<organism evidence="1 2">
    <name type="scientific">Paraburkholderia phenazinium</name>
    <dbReference type="NCBI Taxonomy" id="60549"/>
    <lineage>
        <taxon>Bacteria</taxon>
        <taxon>Pseudomonadati</taxon>
        <taxon>Pseudomonadota</taxon>
        <taxon>Betaproteobacteria</taxon>
        <taxon>Burkholderiales</taxon>
        <taxon>Burkholderiaceae</taxon>
        <taxon>Paraburkholderia</taxon>
    </lineage>
</organism>
<reference evidence="1 2" key="1">
    <citation type="submission" date="2016-11" db="EMBL/GenBank/DDBJ databases">
        <authorList>
            <person name="Jaros S."/>
            <person name="Januszkiewicz K."/>
            <person name="Wedrychowicz H."/>
        </authorList>
    </citation>
    <scope>NUCLEOTIDE SEQUENCE [LARGE SCALE GENOMIC DNA]</scope>
    <source>
        <strain evidence="1 2">GAS86</strain>
    </source>
</reference>
<accession>A0A1N6FGU8</accession>